<dbReference type="PANTHER" id="PTHR30126:SF81">
    <property type="entry name" value="HTH-TYPE TRANSCRIPTIONAL REGULATOR ILVY"/>
    <property type="match status" value="1"/>
</dbReference>
<dbReference type="STRING" id="1209072.GCA_000766945_03330"/>
<dbReference type="CDD" id="cd05466">
    <property type="entry name" value="PBP2_LTTR_substrate"/>
    <property type="match status" value="1"/>
</dbReference>
<dbReference type="RefSeq" id="WP_094983615.1">
    <property type="nucleotide sequence ID" value="NZ_NHNI01000001.1"/>
</dbReference>
<dbReference type="InterPro" id="IPR000847">
    <property type="entry name" value="LysR_HTH_N"/>
</dbReference>
<comment type="caution">
    <text evidence="6">The sequence shown here is derived from an EMBL/GenBank/DDBJ whole genome shotgun (WGS) entry which is preliminary data.</text>
</comment>
<dbReference type="SUPFAM" id="SSF53850">
    <property type="entry name" value="Periplasmic binding protein-like II"/>
    <property type="match status" value="1"/>
</dbReference>
<dbReference type="Gene3D" id="1.10.10.10">
    <property type="entry name" value="Winged helix-like DNA-binding domain superfamily/Winged helix DNA-binding domain"/>
    <property type="match status" value="1"/>
</dbReference>
<dbReference type="InterPro" id="IPR036388">
    <property type="entry name" value="WH-like_DNA-bd_sf"/>
</dbReference>
<reference evidence="7" key="1">
    <citation type="submission" date="2017-05" db="EMBL/GenBank/DDBJ databases">
        <authorList>
            <person name="Barney B.M."/>
        </authorList>
    </citation>
    <scope>NUCLEOTIDE SEQUENCE [LARGE SCALE GENOMIC DNA]</scope>
    <source>
        <strain evidence="7">PSBB022</strain>
    </source>
</reference>
<dbReference type="AlphaFoldDB" id="A0A266Q7B0"/>
<dbReference type="Proteomes" id="UP000216101">
    <property type="component" value="Unassembled WGS sequence"/>
</dbReference>
<dbReference type="PANTHER" id="PTHR30126">
    <property type="entry name" value="HTH-TYPE TRANSCRIPTIONAL REGULATOR"/>
    <property type="match status" value="1"/>
</dbReference>
<organism evidence="6 7">
    <name type="scientific">Cellvibrio mixtus</name>
    <dbReference type="NCBI Taxonomy" id="39650"/>
    <lineage>
        <taxon>Bacteria</taxon>
        <taxon>Pseudomonadati</taxon>
        <taxon>Pseudomonadota</taxon>
        <taxon>Gammaproteobacteria</taxon>
        <taxon>Cellvibrionales</taxon>
        <taxon>Cellvibrionaceae</taxon>
        <taxon>Cellvibrio</taxon>
    </lineage>
</organism>
<evidence type="ECO:0000256" key="2">
    <source>
        <dbReference type="ARBA" id="ARBA00023015"/>
    </source>
</evidence>
<dbReference type="GO" id="GO:0003700">
    <property type="term" value="F:DNA-binding transcription factor activity"/>
    <property type="evidence" value="ECO:0007669"/>
    <property type="project" value="InterPro"/>
</dbReference>
<accession>A0A266Q7B0</accession>
<proteinExistence type="inferred from homology"/>
<keyword evidence="7" id="KW-1185">Reference proteome</keyword>
<dbReference type="InterPro" id="IPR036390">
    <property type="entry name" value="WH_DNA-bd_sf"/>
</dbReference>
<dbReference type="Gene3D" id="3.40.190.290">
    <property type="match status" value="1"/>
</dbReference>
<evidence type="ECO:0000256" key="3">
    <source>
        <dbReference type="ARBA" id="ARBA00023125"/>
    </source>
</evidence>
<gene>
    <name evidence="6" type="ORF">CBP51_01640</name>
</gene>
<evidence type="ECO:0000313" key="6">
    <source>
        <dbReference type="EMBL" id="OZY85777.1"/>
    </source>
</evidence>
<keyword evidence="4" id="KW-0804">Transcription</keyword>
<dbReference type="PROSITE" id="PS50931">
    <property type="entry name" value="HTH_LYSR"/>
    <property type="match status" value="1"/>
</dbReference>
<name>A0A266Q7B0_9GAMM</name>
<dbReference type="Pfam" id="PF00126">
    <property type="entry name" value="HTH_1"/>
    <property type="match status" value="1"/>
</dbReference>
<keyword evidence="3" id="KW-0238">DNA-binding</keyword>
<feature type="domain" description="HTH lysR-type" evidence="5">
    <location>
        <begin position="1"/>
        <end position="58"/>
    </location>
</feature>
<evidence type="ECO:0000313" key="7">
    <source>
        <dbReference type="Proteomes" id="UP000216101"/>
    </source>
</evidence>
<sequence length="298" mass="33235">MDTQHLQAFVAIAETGSFSAAAERLHLTQPAISKRIALLEEQLKSPLFDRIGRQIALTQAGQVLLSKAILILSEVTAAQRAIADLKGEVEGKLSIATSHHVGLHYLPPFLREFSTQFPQVKLDLHFLDSEQAYYEILQGRFDLAIITLALEQDSRLKSHNLWHDQLHFVAAPTHPLAAQQNLQLADLSRHPAVMPDTNTYTTQLISKLFETQAATLDIGMVSNHLDTIKMLLSIGLGWGVLPKRILDSELVILNVAHEPIMRPLGCIHHSQRSLNNAASMFLQLLQRDQHQPLPPTHQ</sequence>
<keyword evidence="2" id="KW-0805">Transcription regulation</keyword>
<dbReference type="PRINTS" id="PR00039">
    <property type="entry name" value="HTHLYSR"/>
</dbReference>
<dbReference type="EMBL" id="NHNI01000001">
    <property type="protein sequence ID" value="OZY85777.1"/>
    <property type="molecule type" value="Genomic_DNA"/>
</dbReference>
<dbReference type="GO" id="GO:0000976">
    <property type="term" value="F:transcription cis-regulatory region binding"/>
    <property type="evidence" value="ECO:0007669"/>
    <property type="project" value="TreeGrafter"/>
</dbReference>
<protein>
    <submittedName>
        <fullName evidence="6">LysR family transcriptional regulator</fullName>
    </submittedName>
</protein>
<dbReference type="InterPro" id="IPR005119">
    <property type="entry name" value="LysR_subst-bd"/>
</dbReference>
<evidence type="ECO:0000256" key="4">
    <source>
        <dbReference type="ARBA" id="ARBA00023163"/>
    </source>
</evidence>
<dbReference type="SUPFAM" id="SSF46785">
    <property type="entry name" value="Winged helix' DNA-binding domain"/>
    <property type="match status" value="1"/>
</dbReference>
<evidence type="ECO:0000256" key="1">
    <source>
        <dbReference type="ARBA" id="ARBA00009437"/>
    </source>
</evidence>
<evidence type="ECO:0000259" key="5">
    <source>
        <dbReference type="PROSITE" id="PS50931"/>
    </source>
</evidence>
<dbReference type="FunFam" id="1.10.10.10:FF:000001">
    <property type="entry name" value="LysR family transcriptional regulator"/>
    <property type="match status" value="1"/>
</dbReference>
<comment type="similarity">
    <text evidence="1">Belongs to the LysR transcriptional regulatory family.</text>
</comment>
<dbReference type="Pfam" id="PF03466">
    <property type="entry name" value="LysR_substrate"/>
    <property type="match status" value="1"/>
</dbReference>